<reference evidence="2 3" key="1">
    <citation type="submission" date="2020-08" db="EMBL/GenBank/DDBJ databases">
        <title>Functional genomics of gut bacteria from endangered species of beetles.</title>
        <authorList>
            <person name="Carlos-Shanley C."/>
        </authorList>
    </citation>
    <scope>NUCLEOTIDE SEQUENCE [LARGE SCALE GENOMIC DNA]</scope>
    <source>
        <strain evidence="2 3">S00151</strain>
    </source>
</reference>
<organism evidence="2 3">
    <name type="scientific">Chryseobacterium defluvii</name>
    <dbReference type="NCBI Taxonomy" id="160396"/>
    <lineage>
        <taxon>Bacteria</taxon>
        <taxon>Pseudomonadati</taxon>
        <taxon>Bacteroidota</taxon>
        <taxon>Flavobacteriia</taxon>
        <taxon>Flavobacteriales</taxon>
        <taxon>Weeksellaceae</taxon>
        <taxon>Chryseobacterium group</taxon>
        <taxon>Chryseobacterium</taxon>
    </lineage>
</organism>
<proteinExistence type="predicted"/>
<dbReference type="AlphaFoldDB" id="A0A840KHS8"/>
<dbReference type="Proteomes" id="UP000592180">
    <property type="component" value="Unassembled WGS sequence"/>
</dbReference>
<feature type="transmembrane region" description="Helical" evidence="1">
    <location>
        <begin position="87"/>
        <end position="113"/>
    </location>
</feature>
<sequence>MKLIGENSLSTILNKLLLIGFFGQVLYLGYLLFGFIVSFINQNTGSHYFPQTFRVGNFGDEIKKTNPEALSFQFKMPFSDAVTKGDYTIHTLISIIFFLGFYSMFTFYLFKIFKGMSNDIIFNKKVIIYLKQFALLNILFIPFYCILLFFIDQSLYQIDPIFILLHLSTGIIILFIMEFFKKGYELQTQTDLTI</sequence>
<gene>
    <name evidence="2" type="ORF">HNP38_002884</name>
</gene>
<dbReference type="EMBL" id="JACHLE010000004">
    <property type="protein sequence ID" value="MBB4807578.1"/>
    <property type="molecule type" value="Genomic_DNA"/>
</dbReference>
<evidence type="ECO:0000313" key="3">
    <source>
        <dbReference type="Proteomes" id="UP000592180"/>
    </source>
</evidence>
<feature type="transmembrane region" description="Helical" evidence="1">
    <location>
        <begin position="12"/>
        <end position="40"/>
    </location>
</feature>
<keyword evidence="1" id="KW-1133">Transmembrane helix</keyword>
<evidence type="ECO:0000313" key="2">
    <source>
        <dbReference type="EMBL" id="MBB4807578.1"/>
    </source>
</evidence>
<dbReference type="RefSeq" id="WP_184190611.1">
    <property type="nucleotide sequence ID" value="NZ_JACHLE010000004.1"/>
</dbReference>
<feature type="transmembrane region" description="Helical" evidence="1">
    <location>
        <begin position="163"/>
        <end position="180"/>
    </location>
</feature>
<comment type="caution">
    <text evidence="2">The sequence shown here is derived from an EMBL/GenBank/DDBJ whole genome shotgun (WGS) entry which is preliminary data.</text>
</comment>
<keyword evidence="1" id="KW-0812">Transmembrane</keyword>
<keyword evidence="3" id="KW-1185">Reference proteome</keyword>
<evidence type="ECO:0000256" key="1">
    <source>
        <dbReference type="SAM" id="Phobius"/>
    </source>
</evidence>
<keyword evidence="1" id="KW-0472">Membrane</keyword>
<name>A0A840KHS8_9FLAO</name>
<feature type="transmembrane region" description="Helical" evidence="1">
    <location>
        <begin position="133"/>
        <end position="151"/>
    </location>
</feature>
<accession>A0A840KHS8</accession>
<protein>
    <submittedName>
        <fullName evidence="2">Uncharacterized membrane protein YciS (DUF1049 family)</fullName>
    </submittedName>
</protein>